<dbReference type="STRING" id="529505.SAMN05421761_102178"/>
<protein>
    <submittedName>
        <fullName evidence="1">Uncharacterized protein</fullName>
    </submittedName>
</protein>
<name>A0A1N7KLI6_9BACT</name>
<organism evidence="1 2">
    <name type="scientific">Belliella pelovolcani</name>
    <dbReference type="NCBI Taxonomy" id="529505"/>
    <lineage>
        <taxon>Bacteria</taxon>
        <taxon>Pseudomonadati</taxon>
        <taxon>Bacteroidota</taxon>
        <taxon>Cytophagia</taxon>
        <taxon>Cytophagales</taxon>
        <taxon>Cyclobacteriaceae</taxon>
        <taxon>Belliella</taxon>
    </lineage>
</organism>
<dbReference type="RefSeq" id="WP_076498454.1">
    <property type="nucleotide sequence ID" value="NZ_FTOP01000002.1"/>
</dbReference>
<keyword evidence="2" id="KW-1185">Reference proteome</keyword>
<reference evidence="2" key="1">
    <citation type="submission" date="2017-01" db="EMBL/GenBank/DDBJ databases">
        <authorList>
            <person name="Varghese N."/>
            <person name="Submissions S."/>
        </authorList>
    </citation>
    <scope>NUCLEOTIDE SEQUENCE [LARGE SCALE GENOMIC DNA]</scope>
    <source>
        <strain evidence="2">DSM 46698</strain>
    </source>
</reference>
<dbReference type="PROSITE" id="PS51257">
    <property type="entry name" value="PROKAR_LIPOPROTEIN"/>
    <property type="match status" value="1"/>
</dbReference>
<dbReference type="Proteomes" id="UP000186026">
    <property type="component" value="Unassembled WGS sequence"/>
</dbReference>
<dbReference type="OrthoDB" id="794757at2"/>
<dbReference type="AlphaFoldDB" id="A0A1N7KLI6"/>
<evidence type="ECO:0000313" key="2">
    <source>
        <dbReference type="Proteomes" id="UP000186026"/>
    </source>
</evidence>
<evidence type="ECO:0000313" key="1">
    <source>
        <dbReference type="EMBL" id="SIS62443.1"/>
    </source>
</evidence>
<sequence length="185" mass="21256">MIKKHLVWTLAVLTLLSCQSEISNREDFVPPYFQLEEFVKKQASQLEGKTLHKEIQIDETKETVHLSPDKENWLQELDFFIQADINRPSLASAYEIADDANTLSYTLKKGEKSKLKFLEIVLDQQGYPSKIIFKMSGSNTFYESNTDGWLSVSADSKLIDQFEVTGRQKVMFLSPILMQVKAKIE</sequence>
<dbReference type="EMBL" id="FTOP01000002">
    <property type="protein sequence ID" value="SIS62443.1"/>
    <property type="molecule type" value="Genomic_DNA"/>
</dbReference>
<proteinExistence type="predicted"/>
<gene>
    <name evidence="1" type="ORF">SAMN05421761_102178</name>
</gene>
<accession>A0A1N7KLI6</accession>